<keyword evidence="1" id="KW-0732">Signal</keyword>
<protein>
    <recommendedName>
        <fullName evidence="4">Ecp2 effector protein domain-containing protein</fullName>
    </recommendedName>
</protein>
<feature type="chain" id="PRO_5035426598" description="Ecp2 effector protein domain-containing protein" evidence="1">
    <location>
        <begin position="20"/>
        <end position="273"/>
    </location>
</feature>
<accession>A0A8K0SJ82</accession>
<feature type="signal peptide" evidence="1">
    <location>
        <begin position="1"/>
        <end position="19"/>
    </location>
</feature>
<dbReference type="Proteomes" id="UP000813444">
    <property type="component" value="Unassembled WGS sequence"/>
</dbReference>
<dbReference type="OrthoDB" id="10255963at2759"/>
<dbReference type="EMBL" id="JAGPNK010000018">
    <property type="protein sequence ID" value="KAH7305532.1"/>
    <property type="molecule type" value="Genomic_DNA"/>
</dbReference>
<evidence type="ECO:0008006" key="4">
    <source>
        <dbReference type="Google" id="ProtNLM"/>
    </source>
</evidence>
<name>A0A8K0SJ82_9HYPO</name>
<proteinExistence type="predicted"/>
<comment type="caution">
    <text evidence="2">The sequence shown here is derived from an EMBL/GenBank/DDBJ whole genome shotgun (WGS) entry which is preliminary data.</text>
</comment>
<organism evidence="2 3">
    <name type="scientific">Stachybotrys elegans</name>
    <dbReference type="NCBI Taxonomy" id="80388"/>
    <lineage>
        <taxon>Eukaryota</taxon>
        <taxon>Fungi</taxon>
        <taxon>Dikarya</taxon>
        <taxon>Ascomycota</taxon>
        <taxon>Pezizomycotina</taxon>
        <taxon>Sordariomycetes</taxon>
        <taxon>Hypocreomycetidae</taxon>
        <taxon>Hypocreales</taxon>
        <taxon>Stachybotryaceae</taxon>
        <taxon>Stachybotrys</taxon>
    </lineage>
</organism>
<dbReference type="AlphaFoldDB" id="A0A8K0SJ82"/>
<reference evidence="2" key="1">
    <citation type="journal article" date="2021" name="Nat. Commun.">
        <title>Genetic determinants of endophytism in the Arabidopsis root mycobiome.</title>
        <authorList>
            <person name="Mesny F."/>
            <person name="Miyauchi S."/>
            <person name="Thiergart T."/>
            <person name="Pickel B."/>
            <person name="Atanasova L."/>
            <person name="Karlsson M."/>
            <person name="Huettel B."/>
            <person name="Barry K.W."/>
            <person name="Haridas S."/>
            <person name="Chen C."/>
            <person name="Bauer D."/>
            <person name="Andreopoulos W."/>
            <person name="Pangilinan J."/>
            <person name="LaButti K."/>
            <person name="Riley R."/>
            <person name="Lipzen A."/>
            <person name="Clum A."/>
            <person name="Drula E."/>
            <person name="Henrissat B."/>
            <person name="Kohler A."/>
            <person name="Grigoriev I.V."/>
            <person name="Martin F.M."/>
            <person name="Hacquard S."/>
        </authorList>
    </citation>
    <scope>NUCLEOTIDE SEQUENCE</scope>
    <source>
        <strain evidence="2">MPI-CAGE-CH-0235</strain>
    </source>
</reference>
<gene>
    <name evidence="2" type="ORF">B0I35DRAFT_483883</name>
</gene>
<evidence type="ECO:0000313" key="2">
    <source>
        <dbReference type="EMBL" id="KAH7305532.1"/>
    </source>
</evidence>
<keyword evidence="3" id="KW-1185">Reference proteome</keyword>
<evidence type="ECO:0000313" key="3">
    <source>
        <dbReference type="Proteomes" id="UP000813444"/>
    </source>
</evidence>
<evidence type="ECO:0000256" key="1">
    <source>
        <dbReference type="SAM" id="SignalP"/>
    </source>
</evidence>
<sequence length="273" mass="30484">MKHSCLFALLLALLPSALGSTGVHRSVMDSIENSPEGQAFVAEKGNPLWAFGSSNGYGMCLPTWPFRPDGSKRPSAAAEAWPKITTCKHLEHRGADPDWAPEFPTYFSVRKCSPTKIRVAYNLFWEKDGFAPTPSSGHPYDWEHVVVDWESFGDMWYKTRLEGSYHRESNVINGWANIPWTVKMNDLWGKGKDLDHPKIFIGVCKHAMFFEKGGYGDIGSCLSNDQRDDHWMGMSQGKNLINAGPGTTIGEKIARENWGEATGNPKKTWGDLC</sequence>